<accession>A0A9X4KT57</accession>
<proteinExistence type="predicted"/>
<comment type="caution">
    <text evidence="1">The sequence shown here is derived from an EMBL/GenBank/DDBJ whole genome shotgun (WGS) entry which is preliminary data.</text>
</comment>
<dbReference type="InterPro" id="IPR013785">
    <property type="entry name" value="Aldolase_TIM"/>
</dbReference>
<gene>
    <name evidence="1" type="ORF">OMP38_32960</name>
</gene>
<name>A0A9X4KT57_9BACL</name>
<protein>
    <recommendedName>
        <fullName evidence="3">Dihydroorotate dehydrogenase domain-containing protein</fullName>
    </recommendedName>
</protein>
<organism evidence="1 2">
    <name type="scientific">Cohnella ginsengisoli</name>
    <dbReference type="NCBI Taxonomy" id="425004"/>
    <lineage>
        <taxon>Bacteria</taxon>
        <taxon>Bacillati</taxon>
        <taxon>Bacillota</taxon>
        <taxon>Bacilli</taxon>
        <taxon>Bacillales</taxon>
        <taxon>Paenibacillaceae</taxon>
        <taxon>Cohnella</taxon>
    </lineage>
</organism>
<keyword evidence="2" id="KW-1185">Reference proteome</keyword>
<dbReference type="AlphaFoldDB" id="A0A9X4KT57"/>
<dbReference type="SUPFAM" id="SSF51395">
    <property type="entry name" value="FMN-linked oxidoreductases"/>
    <property type="match status" value="1"/>
</dbReference>
<dbReference type="EMBL" id="JAPDHZ010000008">
    <property type="protein sequence ID" value="MDG0795105.1"/>
    <property type="molecule type" value="Genomic_DNA"/>
</dbReference>
<dbReference type="Proteomes" id="UP001153387">
    <property type="component" value="Unassembled WGS sequence"/>
</dbReference>
<sequence length="328" mass="35389">MPDWSYQTLFRPLLFRLPARTARRITLHAFGAVGRMPGGAFLIKTLGHQEPSALLETGWSATPVGLSGTIDPLGTAQRGLARLGFGFVEIGPVTVHPIESREPLGLDAKQERIRFPEPLENEGLAAVLPKLANAGHDLPKYIRIAPMPGASDDEAVTQLVHLIDQLAAVGVAGFYVDTASFNWDSPSCYRILNRMTDSLKINGSLFLYLPPDLSEDQLRNLLQHLDCYAWDGVVVGGEQSVEGGAAVQGLCVQSSGLETLRLVRQLGPATWIVKVAAGVHEPQDATLLLQNGADAVLLGSGFIFAGPGLPKRINDAVIHDKVKKRRQT</sequence>
<dbReference type="Gene3D" id="3.20.20.70">
    <property type="entry name" value="Aldolase class I"/>
    <property type="match status" value="1"/>
</dbReference>
<reference evidence="1 2" key="1">
    <citation type="submission" date="2022-10" db="EMBL/GenBank/DDBJ databases">
        <title>Comparative genomic analysis of Cohnella hashimotonis sp. nov., isolated from the International Space Station.</title>
        <authorList>
            <person name="Simpson A."/>
            <person name="Venkateswaran K."/>
        </authorList>
    </citation>
    <scope>NUCLEOTIDE SEQUENCE [LARGE SCALE GENOMIC DNA]</scope>
    <source>
        <strain evidence="1 2">DSM 18997</strain>
    </source>
</reference>
<evidence type="ECO:0000313" key="1">
    <source>
        <dbReference type="EMBL" id="MDG0795105.1"/>
    </source>
</evidence>
<dbReference type="RefSeq" id="WP_277568804.1">
    <property type="nucleotide sequence ID" value="NZ_JAPDHZ010000008.1"/>
</dbReference>
<evidence type="ECO:0008006" key="3">
    <source>
        <dbReference type="Google" id="ProtNLM"/>
    </source>
</evidence>
<evidence type="ECO:0000313" key="2">
    <source>
        <dbReference type="Proteomes" id="UP001153387"/>
    </source>
</evidence>